<keyword evidence="1" id="KW-0614">Plasmid</keyword>
<gene>
    <name evidence="1" type="ORF">FDZ14_30230</name>
</gene>
<evidence type="ECO:0000313" key="2">
    <source>
        <dbReference type="Proteomes" id="UP000501076"/>
    </source>
</evidence>
<evidence type="ECO:0000313" key="1">
    <source>
        <dbReference type="EMBL" id="QJX80367.1"/>
    </source>
</evidence>
<geneLocation type="plasmid" evidence="2">
    <name>pfdu301a</name>
</geneLocation>
<dbReference type="EMBL" id="CP045273">
    <property type="protein sequence ID" value="QJX80367.1"/>
    <property type="molecule type" value="Genomic_DNA"/>
</dbReference>
<sequence>MEEGLKKYIECMEYIQSHPEYKDEYEAYFKNVTDEANRLYTAREEGKQEARDESRKNLVTILLEEGYSPTYIEKEFDYDPIPYIESLYNISLNRKKE</sequence>
<accession>A0A6M6E745</accession>
<protein>
    <submittedName>
        <fullName evidence="1">Uncharacterized protein</fullName>
    </submittedName>
</protein>
<dbReference type="AlphaFoldDB" id="A0A6M6E745"/>
<dbReference type="RefSeq" id="WP_171778356.1">
    <property type="nucleotide sequence ID" value="NZ_CP045273.1"/>
</dbReference>
<proteinExistence type="predicted"/>
<reference evidence="1 2" key="1">
    <citation type="submission" date="2019-10" db="EMBL/GenBank/DDBJ databases">
        <title>Complete genome sequences for adaption low water activity.</title>
        <authorList>
            <person name="Zhao L."/>
            <person name="Zhong J."/>
        </authorList>
    </citation>
    <scope>NUCLEOTIDE SEQUENCE [LARGE SCALE GENOMIC DNA]</scope>
    <source>
        <strain evidence="1 2">FDU301</strain>
        <plasmid evidence="2">pfdu301a</plasmid>
    </source>
</reference>
<dbReference type="Proteomes" id="UP000501076">
    <property type="component" value="Plasmid pFDU301A"/>
</dbReference>
<name>A0A6M6E745_PRIMG</name>
<organism evidence="1 2">
    <name type="scientific">Priestia megaterium</name>
    <name type="common">Bacillus megaterium</name>
    <dbReference type="NCBI Taxonomy" id="1404"/>
    <lineage>
        <taxon>Bacteria</taxon>
        <taxon>Bacillati</taxon>
        <taxon>Bacillota</taxon>
        <taxon>Bacilli</taxon>
        <taxon>Bacillales</taxon>
        <taxon>Bacillaceae</taxon>
        <taxon>Priestia</taxon>
    </lineage>
</organism>